<dbReference type="InterPro" id="IPR037151">
    <property type="entry name" value="AlkB-like_sf"/>
</dbReference>
<dbReference type="GO" id="GO:0005634">
    <property type="term" value="C:nucleus"/>
    <property type="evidence" value="ECO:0007669"/>
    <property type="project" value="TreeGrafter"/>
</dbReference>
<dbReference type="PROSITE" id="PS51471">
    <property type="entry name" value="FE2OG_OXY"/>
    <property type="match status" value="1"/>
</dbReference>
<evidence type="ECO:0000313" key="6">
    <source>
        <dbReference type="EMBL" id="GMH97833.1"/>
    </source>
</evidence>
<dbReference type="Pfam" id="PF08241">
    <property type="entry name" value="Methyltransf_11"/>
    <property type="match status" value="1"/>
</dbReference>
<name>A0A9W7EZT6_9STRA</name>
<keyword evidence="7" id="KW-1185">Reference proteome</keyword>
<keyword evidence="3" id="KW-0862">Zinc</keyword>
<dbReference type="AlphaFoldDB" id="A0A9W7EZT6"/>
<dbReference type="InterPro" id="IPR027450">
    <property type="entry name" value="AlkB-like"/>
</dbReference>
<gene>
    <name evidence="6" type="ORF">TrST_g7079</name>
</gene>
<dbReference type="GO" id="GO:0002098">
    <property type="term" value="P:tRNA wobble uridine modification"/>
    <property type="evidence" value="ECO:0007669"/>
    <property type="project" value="TreeGrafter"/>
</dbReference>
<evidence type="ECO:0000256" key="3">
    <source>
        <dbReference type="ARBA" id="ARBA00022833"/>
    </source>
</evidence>
<dbReference type="Pfam" id="PF13532">
    <property type="entry name" value="2OG-FeII_Oxy_2"/>
    <property type="match status" value="1"/>
</dbReference>
<keyword evidence="4" id="KW-0694">RNA-binding</keyword>
<dbReference type="SUPFAM" id="SSF51197">
    <property type="entry name" value="Clavaminate synthase-like"/>
    <property type="match status" value="1"/>
</dbReference>
<comment type="caution">
    <text evidence="6">The sequence shown here is derived from an EMBL/GenBank/DDBJ whole genome shotgun (WGS) entry which is preliminary data.</text>
</comment>
<dbReference type="GO" id="GO:0106335">
    <property type="term" value="F:tRNA (5-carboxymethyluridine(34)-5-O)-methyltransferase activity"/>
    <property type="evidence" value="ECO:0007669"/>
    <property type="project" value="TreeGrafter"/>
</dbReference>
<dbReference type="Gene3D" id="3.40.50.150">
    <property type="entry name" value="Vaccinia Virus protein VP39"/>
    <property type="match status" value="1"/>
</dbReference>
<dbReference type="GO" id="GO:0000049">
    <property type="term" value="F:tRNA binding"/>
    <property type="evidence" value="ECO:0007669"/>
    <property type="project" value="TreeGrafter"/>
</dbReference>
<dbReference type="GO" id="GO:0005737">
    <property type="term" value="C:cytoplasm"/>
    <property type="evidence" value="ECO:0007669"/>
    <property type="project" value="TreeGrafter"/>
</dbReference>
<evidence type="ECO:0000256" key="2">
    <source>
        <dbReference type="ARBA" id="ARBA00022679"/>
    </source>
</evidence>
<keyword evidence="2" id="KW-0808">Transferase</keyword>
<dbReference type="InterPro" id="IPR029063">
    <property type="entry name" value="SAM-dependent_MTases_sf"/>
</dbReference>
<feature type="domain" description="Fe2OG dioxygenase" evidence="5">
    <location>
        <begin position="368"/>
        <end position="467"/>
    </location>
</feature>
<protein>
    <recommendedName>
        <fullName evidence="5">Fe2OG dioxygenase domain-containing protein</fullName>
    </recommendedName>
</protein>
<sequence>MARSITLLAPPTSPPYAPLNPHSPYPLHRPTFVSVQKLSTPEHLKAFLLDLPPSSPCPCCPSSSSSSSPASEELKIYHKKNNKSIVIEIPHAMNCINCKSICDRLKEVTSSGGFEGRKDGSPLKWRYLGSANLPPPVPPSTPPPFNLPWPKFNLLPKFIASLVPTNVIQIKGLPGQGYNLLSSSCDVTTFSGELAGLKRSLKIALDLSFYQVFVPQRLDKVYLALPSIQECERVKKLIDEGALEPLDNLETSFVREREIAEVKAMEDTESTKDVVIPGLTIVKKWVEDTSLAFNYFTSPACTAWFSQQRKRGGVVSRKVIHYGYVFDYVANDILREYEGGAGVLEGLPVEEQTPWSFVTDKIRSSHPDVNQCTVNSYLPGQGIGHHIDATGFGEPLISVSLGGSIVMEFRKGPLRKFVFLEDGDMMSLTDSARWEWSHGINSRMTDLVNNKVVKRERRVSLTYRVAVTKEKEVMPFRPYVAKVEDFVKTPVVELEGVKEFYNKVAEQWHHTRSKRGILWPRCVEFLNNLEKYSIVADVGCGDGKYLPAIFKNGCFGIGCDISVELLKLCGKSGGPDVMQQEYDKTSWAERPEVAAADCLRLPLRTSSCDAAICIAVMHHLSTLPRRIMCLKEILRILRVGGKADVQAWALEQEGGKRRFGGQEVYVPFKVQPKYLEGKGSGVGGEDDGDLISFDRYCHVYTEGELEKVVEEVGVVDGKRWEIEGKGWDAGNWWVRIRCVEVKKLK</sequence>
<evidence type="ECO:0000256" key="1">
    <source>
        <dbReference type="ARBA" id="ARBA00022603"/>
    </source>
</evidence>
<accession>A0A9W7EZT6</accession>
<dbReference type="SUPFAM" id="SSF53335">
    <property type="entry name" value="S-adenosyl-L-methionine-dependent methyltransferases"/>
    <property type="match status" value="1"/>
</dbReference>
<dbReference type="OrthoDB" id="271595at2759"/>
<dbReference type="InterPro" id="IPR005123">
    <property type="entry name" value="Oxoglu/Fe-dep_dioxygenase_dom"/>
</dbReference>
<evidence type="ECO:0000256" key="4">
    <source>
        <dbReference type="ARBA" id="ARBA00022884"/>
    </source>
</evidence>
<reference evidence="7" key="1">
    <citation type="journal article" date="2023" name="Commun. Biol.">
        <title>Genome analysis of Parmales, the sister group of diatoms, reveals the evolutionary specialization of diatoms from phago-mixotrophs to photoautotrophs.</title>
        <authorList>
            <person name="Ban H."/>
            <person name="Sato S."/>
            <person name="Yoshikawa S."/>
            <person name="Yamada K."/>
            <person name="Nakamura Y."/>
            <person name="Ichinomiya M."/>
            <person name="Sato N."/>
            <person name="Blanc-Mathieu R."/>
            <person name="Endo H."/>
            <person name="Kuwata A."/>
            <person name="Ogata H."/>
        </authorList>
    </citation>
    <scope>NUCLEOTIDE SEQUENCE [LARGE SCALE GENOMIC DNA]</scope>
    <source>
        <strain evidence="7">NIES 3701</strain>
    </source>
</reference>
<dbReference type="GO" id="GO:0008757">
    <property type="term" value="F:S-adenosylmethionine-dependent methyltransferase activity"/>
    <property type="evidence" value="ECO:0007669"/>
    <property type="project" value="InterPro"/>
</dbReference>
<dbReference type="PANTHER" id="PTHR13069">
    <property type="entry name" value="ALKYLATED DNA REPAIR PROTEIN ALKB HOMOLOG 8"/>
    <property type="match status" value="1"/>
</dbReference>
<dbReference type="InterPro" id="IPR013216">
    <property type="entry name" value="Methyltransf_11"/>
</dbReference>
<dbReference type="EMBL" id="BRXY01000502">
    <property type="protein sequence ID" value="GMH97833.1"/>
    <property type="molecule type" value="Genomic_DNA"/>
</dbReference>
<keyword evidence="1" id="KW-0489">Methyltransferase</keyword>
<evidence type="ECO:0000313" key="7">
    <source>
        <dbReference type="Proteomes" id="UP001165085"/>
    </source>
</evidence>
<proteinExistence type="predicted"/>
<dbReference type="Gene3D" id="2.60.120.590">
    <property type="entry name" value="Alpha-ketoglutarate-dependent dioxygenase AlkB-like"/>
    <property type="match status" value="1"/>
</dbReference>
<dbReference type="GO" id="GO:0030488">
    <property type="term" value="P:tRNA methylation"/>
    <property type="evidence" value="ECO:0007669"/>
    <property type="project" value="TreeGrafter"/>
</dbReference>
<organism evidence="6 7">
    <name type="scientific">Triparma strigata</name>
    <dbReference type="NCBI Taxonomy" id="1606541"/>
    <lineage>
        <taxon>Eukaryota</taxon>
        <taxon>Sar</taxon>
        <taxon>Stramenopiles</taxon>
        <taxon>Ochrophyta</taxon>
        <taxon>Bolidophyceae</taxon>
        <taxon>Parmales</taxon>
        <taxon>Triparmaceae</taxon>
        <taxon>Triparma</taxon>
    </lineage>
</organism>
<evidence type="ECO:0000259" key="5">
    <source>
        <dbReference type="PROSITE" id="PS51471"/>
    </source>
</evidence>
<dbReference type="CDD" id="cd02440">
    <property type="entry name" value="AdoMet_MTases"/>
    <property type="match status" value="1"/>
</dbReference>
<dbReference type="InterPro" id="IPR051422">
    <property type="entry name" value="AlkB_tRNA_MeTrf/Diox"/>
</dbReference>
<dbReference type="Proteomes" id="UP001165085">
    <property type="component" value="Unassembled WGS sequence"/>
</dbReference>
<dbReference type="PANTHER" id="PTHR13069:SF21">
    <property type="entry name" value="ALKYLATED DNA REPAIR PROTEIN ALKB HOMOLOG 8"/>
    <property type="match status" value="1"/>
</dbReference>